<feature type="domain" description="Glycosyltransferase 2-like" evidence="2">
    <location>
        <begin position="6"/>
        <end position="143"/>
    </location>
</feature>
<dbReference type="Pfam" id="PF00535">
    <property type="entry name" value="Glycos_transf_2"/>
    <property type="match status" value="1"/>
</dbReference>
<organism evidence="3 4">
    <name type="scientific">Alicyclobacillus fodiniaquatilis</name>
    <dbReference type="NCBI Taxonomy" id="1661150"/>
    <lineage>
        <taxon>Bacteria</taxon>
        <taxon>Bacillati</taxon>
        <taxon>Bacillota</taxon>
        <taxon>Bacilli</taxon>
        <taxon>Bacillales</taxon>
        <taxon>Alicyclobacillaceae</taxon>
        <taxon>Alicyclobacillus</taxon>
    </lineage>
</organism>
<dbReference type="SUPFAM" id="SSF53448">
    <property type="entry name" value="Nucleotide-diphospho-sugar transferases"/>
    <property type="match status" value="1"/>
</dbReference>
<evidence type="ECO:0000313" key="4">
    <source>
        <dbReference type="Proteomes" id="UP001597079"/>
    </source>
</evidence>
<evidence type="ECO:0000256" key="1">
    <source>
        <dbReference type="ARBA" id="ARBA00006739"/>
    </source>
</evidence>
<sequence>MKNKVSIVIPFYNCRFINEAIESALEQTYKNIEVVIVDDGSTMHLDKVRPYVHLSKVRYVYKPNGGTATALNRGIAVSKGEYFVWLSADDVIVRDKVEKQLNFMLERNAYFSYTAYFHINEHTQIVGEPIIQRFQTKISFVRTMLSGCPINGSSVMIRMNVFSSIGCFDELLLYTHDYDLWLRMLPHYELYYLDEPLTLYRLHDGMGTKTHQLEIPPEITYVQQRRKAAIEALIERGEIV</sequence>
<dbReference type="EC" id="2.4.-.-" evidence="3"/>
<dbReference type="EMBL" id="JBHUCX010000092">
    <property type="protein sequence ID" value="MFD1677447.1"/>
    <property type="molecule type" value="Genomic_DNA"/>
</dbReference>
<accession>A0ABW4JLZ1</accession>
<evidence type="ECO:0000313" key="3">
    <source>
        <dbReference type="EMBL" id="MFD1677447.1"/>
    </source>
</evidence>
<keyword evidence="3" id="KW-0808">Transferase</keyword>
<evidence type="ECO:0000259" key="2">
    <source>
        <dbReference type="Pfam" id="PF00535"/>
    </source>
</evidence>
<dbReference type="Proteomes" id="UP001597079">
    <property type="component" value="Unassembled WGS sequence"/>
</dbReference>
<dbReference type="InterPro" id="IPR001173">
    <property type="entry name" value="Glyco_trans_2-like"/>
</dbReference>
<protein>
    <submittedName>
        <fullName evidence="3">Glycosyltransferase</fullName>
        <ecNumber evidence="3">2.4.-.-</ecNumber>
    </submittedName>
</protein>
<proteinExistence type="inferred from homology"/>
<dbReference type="InterPro" id="IPR029044">
    <property type="entry name" value="Nucleotide-diphossugar_trans"/>
</dbReference>
<dbReference type="PANTHER" id="PTHR22916">
    <property type="entry name" value="GLYCOSYLTRANSFERASE"/>
    <property type="match status" value="1"/>
</dbReference>
<keyword evidence="3" id="KW-0328">Glycosyltransferase</keyword>
<comment type="caution">
    <text evidence="3">The sequence shown here is derived from an EMBL/GenBank/DDBJ whole genome shotgun (WGS) entry which is preliminary data.</text>
</comment>
<dbReference type="GO" id="GO:0016757">
    <property type="term" value="F:glycosyltransferase activity"/>
    <property type="evidence" value="ECO:0007669"/>
    <property type="project" value="UniProtKB-KW"/>
</dbReference>
<reference evidence="4" key="1">
    <citation type="journal article" date="2019" name="Int. J. Syst. Evol. Microbiol.">
        <title>The Global Catalogue of Microorganisms (GCM) 10K type strain sequencing project: providing services to taxonomists for standard genome sequencing and annotation.</title>
        <authorList>
            <consortium name="The Broad Institute Genomics Platform"/>
            <consortium name="The Broad Institute Genome Sequencing Center for Infectious Disease"/>
            <person name="Wu L."/>
            <person name="Ma J."/>
        </authorList>
    </citation>
    <scope>NUCLEOTIDE SEQUENCE [LARGE SCALE GENOMIC DNA]</scope>
    <source>
        <strain evidence="4">CGMCC 1.12286</strain>
    </source>
</reference>
<dbReference type="PANTHER" id="PTHR22916:SF3">
    <property type="entry name" value="UDP-GLCNAC:BETAGAL BETA-1,3-N-ACETYLGLUCOSAMINYLTRANSFERASE-LIKE PROTEIN 1"/>
    <property type="match status" value="1"/>
</dbReference>
<name>A0ABW4JLZ1_9BACL</name>
<dbReference type="Gene3D" id="3.90.550.10">
    <property type="entry name" value="Spore Coat Polysaccharide Biosynthesis Protein SpsA, Chain A"/>
    <property type="match status" value="1"/>
</dbReference>
<gene>
    <name evidence="3" type="ORF">ACFSB2_22560</name>
</gene>
<keyword evidence="4" id="KW-1185">Reference proteome</keyword>
<comment type="similarity">
    <text evidence="1">Belongs to the glycosyltransferase 2 family.</text>
</comment>
<dbReference type="RefSeq" id="WP_377945341.1">
    <property type="nucleotide sequence ID" value="NZ_JBHUCX010000092.1"/>
</dbReference>